<keyword evidence="3" id="KW-0547">Nucleotide-binding</keyword>
<gene>
    <name evidence="3" type="ORF">SAMN05421854_1011504</name>
</gene>
<dbReference type="EMBL" id="FOWC01000001">
    <property type="protein sequence ID" value="SFO32646.1"/>
    <property type="molecule type" value="Genomic_DNA"/>
</dbReference>
<dbReference type="STRING" id="112413.SAMN05421854_1011504"/>
<keyword evidence="3" id="KW-0067">ATP-binding</keyword>
<dbReference type="InterPro" id="IPR021202">
    <property type="entry name" value="Rv3654c-like"/>
</dbReference>
<dbReference type="NCBIfam" id="TIGR03816">
    <property type="entry name" value="tadE_like_DECH"/>
    <property type="match status" value="1"/>
</dbReference>
<keyword evidence="2" id="KW-0472">Membrane</keyword>
<keyword evidence="3" id="KW-0378">Hydrolase</keyword>
<keyword evidence="3" id="KW-0347">Helicase</keyword>
<dbReference type="OrthoDB" id="3701242at2"/>
<protein>
    <submittedName>
        <fullName evidence="3">Helicase/secretion neighborhood TadE-like protein</fullName>
    </submittedName>
</protein>
<dbReference type="RefSeq" id="WP_093572542.1">
    <property type="nucleotide sequence ID" value="NZ_FOWC01000001.1"/>
</dbReference>
<dbReference type="AlphaFoldDB" id="A0A1I5G9L3"/>
<evidence type="ECO:0000256" key="1">
    <source>
        <dbReference type="SAM" id="MobiDB-lite"/>
    </source>
</evidence>
<feature type="region of interest" description="Disordered" evidence="1">
    <location>
        <begin position="99"/>
        <end position="120"/>
    </location>
</feature>
<accession>A0A1I5G9L3</accession>
<evidence type="ECO:0000313" key="3">
    <source>
        <dbReference type="EMBL" id="SFO32646.1"/>
    </source>
</evidence>
<evidence type="ECO:0000256" key="2">
    <source>
        <dbReference type="SAM" id="Phobius"/>
    </source>
</evidence>
<keyword evidence="2" id="KW-1133">Transmembrane helix</keyword>
<feature type="transmembrane region" description="Helical" evidence="2">
    <location>
        <begin position="12"/>
        <end position="34"/>
    </location>
</feature>
<reference evidence="3 4" key="1">
    <citation type="submission" date="2016-10" db="EMBL/GenBank/DDBJ databases">
        <authorList>
            <person name="de Groot N.N."/>
        </authorList>
    </citation>
    <scope>NUCLEOTIDE SEQUENCE [LARGE SCALE GENOMIC DNA]</scope>
    <source>
        <strain evidence="3 4">DSM 44637</strain>
    </source>
</reference>
<dbReference type="GO" id="GO:0004386">
    <property type="term" value="F:helicase activity"/>
    <property type="evidence" value="ECO:0007669"/>
    <property type="project" value="UniProtKB-KW"/>
</dbReference>
<dbReference type="Proteomes" id="UP000199137">
    <property type="component" value="Unassembled WGS sequence"/>
</dbReference>
<organism evidence="3 4">
    <name type="scientific">Amycolatopsis rubida</name>
    <dbReference type="NCBI Taxonomy" id="112413"/>
    <lineage>
        <taxon>Bacteria</taxon>
        <taxon>Bacillati</taxon>
        <taxon>Actinomycetota</taxon>
        <taxon>Actinomycetes</taxon>
        <taxon>Pseudonocardiales</taxon>
        <taxon>Pseudonocardiaceae</taxon>
        <taxon>Amycolatopsis</taxon>
    </lineage>
</organism>
<proteinExistence type="predicted"/>
<evidence type="ECO:0000313" key="4">
    <source>
        <dbReference type="Proteomes" id="UP000199137"/>
    </source>
</evidence>
<keyword evidence="2" id="KW-0812">Transmembrane</keyword>
<name>A0A1I5G9L3_9PSEU</name>
<sequence length="120" mass="12396">MTQKQPADAGVATIWTALAAATLISVTVLVWWLAAAITARHRTEAAADLGALAAAAHAAAGPTIACARAKEVADHERAVLTSCRWHNRDAFVEVRATTTPIPGMPAPTAKSRAGPVDLPP</sequence>